<evidence type="ECO:0000313" key="3">
    <source>
        <dbReference type="Proteomes" id="UP000244336"/>
    </source>
</evidence>
<protein>
    <submittedName>
        <fullName evidence="2">Uncharacterized protein</fullName>
    </submittedName>
</protein>
<dbReference type="Gramene" id="PUZ71630">
    <property type="protein sequence ID" value="PUZ71630"/>
    <property type="gene ID" value="GQ55_2G329400"/>
</dbReference>
<accession>A0A2T7EUY7</accession>
<feature type="region of interest" description="Disordered" evidence="1">
    <location>
        <begin position="13"/>
        <end position="48"/>
    </location>
</feature>
<gene>
    <name evidence="2" type="ORF">GQ55_2G329400</name>
</gene>
<evidence type="ECO:0000313" key="2">
    <source>
        <dbReference type="EMBL" id="PUZ71630.1"/>
    </source>
</evidence>
<organism evidence="2 3">
    <name type="scientific">Panicum hallii var. hallii</name>
    <dbReference type="NCBI Taxonomy" id="1504633"/>
    <lineage>
        <taxon>Eukaryota</taxon>
        <taxon>Viridiplantae</taxon>
        <taxon>Streptophyta</taxon>
        <taxon>Embryophyta</taxon>
        <taxon>Tracheophyta</taxon>
        <taxon>Spermatophyta</taxon>
        <taxon>Magnoliopsida</taxon>
        <taxon>Liliopsida</taxon>
        <taxon>Poales</taxon>
        <taxon>Poaceae</taxon>
        <taxon>PACMAD clade</taxon>
        <taxon>Panicoideae</taxon>
        <taxon>Panicodae</taxon>
        <taxon>Paniceae</taxon>
        <taxon>Panicinae</taxon>
        <taxon>Panicum</taxon>
        <taxon>Panicum sect. Panicum</taxon>
    </lineage>
</organism>
<dbReference type="AlphaFoldDB" id="A0A2T7EUY7"/>
<sequence>MMDDGWTVLRADMGYPPVGPGGPARELHGSDPRVHGATRAARSEGELYSSTTTAVWLEPAQLISQELSRRGTTLLEQDPFYRLVPLHP</sequence>
<reference evidence="2 3" key="1">
    <citation type="submission" date="2018-04" db="EMBL/GenBank/DDBJ databases">
        <title>WGS assembly of Panicum hallii var. hallii HAL2.</title>
        <authorList>
            <person name="Lovell J."/>
            <person name="Jenkins J."/>
            <person name="Lowry D."/>
            <person name="Mamidi S."/>
            <person name="Sreedasyam A."/>
            <person name="Weng X."/>
            <person name="Barry K."/>
            <person name="Bonette J."/>
            <person name="Campitelli B."/>
            <person name="Daum C."/>
            <person name="Gordon S."/>
            <person name="Gould B."/>
            <person name="Lipzen A."/>
            <person name="MacQueen A."/>
            <person name="Palacio-Mejia J."/>
            <person name="Plott C."/>
            <person name="Shakirov E."/>
            <person name="Shu S."/>
            <person name="Yoshinaga Y."/>
            <person name="Zane M."/>
            <person name="Rokhsar D."/>
            <person name="Grimwood J."/>
            <person name="Schmutz J."/>
            <person name="Juenger T."/>
        </authorList>
    </citation>
    <scope>NUCLEOTIDE SEQUENCE [LARGE SCALE GENOMIC DNA]</scope>
    <source>
        <strain evidence="3">cv. HAL2</strain>
    </source>
</reference>
<keyword evidence="3" id="KW-1185">Reference proteome</keyword>
<proteinExistence type="predicted"/>
<dbReference type="EMBL" id="CM009750">
    <property type="protein sequence ID" value="PUZ71630.1"/>
    <property type="molecule type" value="Genomic_DNA"/>
</dbReference>
<feature type="compositionally biased region" description="Basic and acidic residues" evidence="1">
    <location>
        <begin position="25"/>
        <end position="34"/>
    </location>
</feature>
<evidence type="ECO:0000256" key="1">
    <source>
        <dbReference type="SAM" id="MobiDB-lite"/>
    </source>
</evidence>
<name>A0A2T7EUY7_9POAL</name>
<dbReference type="Proteomes" id="UP000244336">
    <property type="component" value="Chromosome 2"/>
</dbReference>